<comment type="subcellular location">
    <subcellularLocation>
        <location evidence="2 11">Cytoplasm</location>
    </subcellularLocation>
</comment>
<organism evidence="12">
    <name type="scientific">Acidithiobacillus sulfuriphilus</name>
    <dbReference type="NCBI Taxonomy" id="1867749"/>
    <lineage>
        <taxon>Bacteria</taxon>
        <taxon>Pseudomonadati</taxon>
        <taxon>Pseudomonadota</taxon>
        <taxon>Acidithiobacillia</taxon>
        <taxon>Acidithiobacillales</taxon>
        <taxon>Acidithiobacillaceae</taxon>
        <taxon>Acidithiobacillus</taxon>
    </lineage>
</organism>
<evidence type="ECO:0000256" key="5">
    <source>
        <dbReference type="ARBA" id="ARBA00013151"/>
    </source>
</evidence>
<dbReference type="EC" id="2.2.1.2" evidence="5 11"/>
<dbReference type="NCBIfam" id="TIGR00876">
    <property type="entry name" value="tal_mycobact"/>
    <property type="match status" value="1"/>
</dbReference>
<accession>A0A3M8R2S8</accession>
<dbReference type="OrthoDB" id="140919at2"/>
<dbReference type="InterPro" id="IPR004732">
    <property type="entry name" value="Transaldolase_2"/>
</dbReference>
<keyword evidence="6 11" id="KW-0963">Cytoplasm</keyword>
<dbReference type="PIRSF" id="PIRSF036915">
    <property type="entry name" value="Trnald_Bac_Plnt"/>
    <property type="match status" value="1"/>
</dbReference>
<reference evidence="12" key="1">
    <citation type="submission" date="2018-10" db="EMBL/GenBank/DDBJ databases">
        <title>Acidithiobacillus sulfuriphilus sp. nov.: an extremely acidophilic sulfur-oxidizing chemolithotroph isolated from a neutral pH environment.</title>
        <authorList>
            <person name="Falagan C."/>
            <person name="Moya-Beltran A."/>
            <person name="Quatrini R."/>
            <person name="Johnson D.B."/>
        </authorList>
    </citation>
    <scope>NUCLEOTIDE SEQUENCE [LARGE SCALE GENOMIC DNA]</scope>
    <source>
        <strain evidence="12">CJ-2</strain>
    </source>
</reference>
<dbReference type="GO" id="GO:0005975">
    <property type="term" value="P:carbohydrate metabolic process"/>
    <property type="evidence" value="ECO:0007669"/>
    <property type="project" value="InterPro"/>
</dbReference>
<name>A0A3M8R2S8_9PROT</name>
<dbReference type="EMBL" id="RIZI01000161">
    <property type="protein sequence ID" value="RNF62867.1"/>
    <property type="molecule type" value="Genomic_DNA"/>
</dbReference>
<evidence type="ECO:0000256" key="6">
    <source>
        <dbReference type="ARBA" id="ARBA00022490"/>
    </source>
</evidence>
<dbReference type="InterPro" id="IPR013785">
    <property type="entry name" value="Aldolase_TIM"/>
</dbReference>
<dbReference type="GO" id="GO:0006098">
    <property type="term" value="P:pentose-phosphate shunt"/>
    <property type="evidence" value="ECO:0007669"/>
    <property type="project" value="UniProtKB-UniRule"/>
</dbReference>
<evidence type="ECO:0000256" key="8">
    <source>
        <dbReference type="ARBA" id="ARBA00023126"/>
    </source>
</evidence>
<dbReference type="GO" id="GO:0004801">
    <property type="term" value="F:transaldolase activity"/>
    <property type="evidence" value="ECO:0007669"/>
    <property type="project" value="UniProtKB-UniRule"/>
</dbReference>
<dbReference type="Gene3D" id="3.20.20.70">
    <property type="entry name" value="Aldolase class I"/>
    <property type="match status" value="1"/>
</dbReference>
<dbReference type="InterPro" id="IPR018225">
    <property type="entry name" value="Transaldolase_AS"/>
</dbReference>
<comment type="catalytic activity">
    <reaction evidence="10 11">
        <text>D-sedoheptulose 7-phosphate + D-glyceraldehyde 3-phosphate = D-erythrose 4-phosphate + beta-D-fructose 6-phosphate</text>
        <dbReference type="Rhea" id="RHEA:17053"/>
        <dbReference type="ChEBI" id="CHEBI:16897"/>
        <dbReference type="ChEBI" id="CHEBI:57483"/>
        <dbReference type="ChEBI" id="CHEBI:57634"/>
        <dbReference type="ChEBI" id="CHEBI:59776"/>
        <dbReference type="EC" id="2.2.1.2"/>
    </reaction>
</comment>
<comment type="similarity">
    <text evidence="4 11">Belongs to the transaldolase family. Type 2 subfamily.</text>
</comment>
<dbReference type="Pfam" id="PF00923">
    <property type="entry name" value="TAL_FSA"/>
    <property type="match status" value="1"/>
</dbReference>
<dbReference type="CDD" id="cd00955">
    <property type="entry name" value="Transaldolase_like"/>
    <property type="match status" value="1"/>
</dbReference>
<comment type="caution">
    <text evidence="12">The sequence shown here is derived from an EMBL/GenBank/DDBJ whole genome shotgun (WGS) entry which is preliminary data.</text>
</comment>
<dbReference type="NCBIfam" id="NF002881">
    <property type="entry name" value="PRK03343.1"/>
    <property type="match status" value="1"/>
</dbReference>
<evidence type="ECO:0000256" key="1">
    <source>
        <dbReference type="ARBA" id="ARBA00003518"/>
    </source>
</evidence>
<evidence type="ECO:0000256" key="3">
    <source>
        <dbReference type="ARBA" id="ARBA00004857"/>
    </source>
</evidence>
<sequence>MATDLKGLKAACGQSIWVDNLSRTLIRDGILRRYIEEDGVSGVTSNPSIFQKAIHGSPYYQEDLRRPAASAERLYESLVVEDLRQACDLLHPTFLASDGDDGLVSWEESPRLGDDAEASIAEAERLRSLVQRENLLIKVPATPAGVRAFEALIARGISINVTLMFSLGHVRAVFAAYQRGLRQYIASGGDPRRVKAVASLFLSRVDTLVDQRLTAMGSEEALALRGKAAVAMAKSAYAIYQETFHGQGFAGLREAGGRPQYLLWASTSTKNPAYDDQLYVQPLIGPETINTLPEATLRLFREHGRLQPTLEDGLAEARATMARLQALGIDMDGGIAATLQREGLQLFSDSFEEMLAEVRRASA</sequence>
<dbReference type="GO" id="GO:0005737">
    <property type="term" value="C:cytoplasm"/>
    <property type="evidence" value="ECO:0007669"/>
    <property type="project" value="UniProtKB-SubCell"/>
</dbReference>
<dbReference type="UniPathway" id="UPA00115">
    <property type="reaction ID" value="UER00414"/>
</dbReference>
<proteinExistence type="inferred from homology"/>
<comment type="function">
    <text evidence="1 11">Transaldolase is important for the balance of metabolites in the pentose-phosphate pathway.</text>
</comment>
<evidence type="ECO:0000313" key="12">
    <source>
        <dbReference type="EMBL" id="RNF62867.1"/>
    </source>
</evidence>
<dbReference type="RefSeq" id="WP_123103619.1">
    <property type="nucleotide sequence ID" value="NZ_CP127527.1"/>
</dbReference>
<keyword evidence="9 11" id="KW-0704">Schiff base</keyword>
<evidence type="ECO:0000256" key="4">
    <source>
        <dbReference type="ARBA" id="ARBA00008426"/>
    </source>
</evidence>
<gene>
    <name evidence="11 12" type="primary">tal</name>
    <name evidence="12" type="ORF">EC580_07260</name>
</gene>
<evidence type="ECO:0000256" key="9">
    <source>
        <dbReference type="ARBA" id="ARBA00023270"/>
    </source>
</evidence>
<dbReference type="SUPFAM" id="SSF51569">
    <property type="entry name" value="Aldolase"/>
    <property type="match status" value="1"/>
</dbReference>
<dbReference type="InterPro" id="IPR001585">
    <property type="entry name" value="TAL/FSA"/>
</dbReference>
<dbReference type="AlphaFoldDB" id="A0A3M8R2S8"/>
<feature type="active site" description="Schiff-base intermediate with substrate" evidence="11">
    <location>
        <position position="138"/>
    </location>
</feature>
<keyword evidence="8 11" id="KW-0570">Pentose shunt</keyword>
<evidence type="ECO:0000256" key="2">
    <source>
        <dbReference type="ARBA" id="ARBA00004496"/>
    </source>
</evidence>
<evidence type="ECO:0000256" key="10">
    <source>
        <dbReference type="ARBA" id="ARBA00048810"/>
    </source>
</evidence>
<dbReference type="HAMAP" id="MF_00493">
    <property type="entry name" value="Transaldolase_2"/>
    <property type="match status" value="1"/>
</dbReference>
<evidence type="ECO:0000256" key="11">
    <source>
        <dbReference type="HAMAP-Rule" id="MF_00493"/>
    </source>
</evidence>
<dbReference type="PANTHER" id="PTHR10683:SF31">
    <property type="entry name" value="TRANSALDOLASE"/>
    <property type="match status" value="1"/>
</dbReference>
<keyword evidence="7 11" id="KW-0808">Transferase</keyword>
<dbReference type="PROSITE" id="PS01054">
    <property type="entry name" value="TRANSALDOLASE_1"/>
    <property type="match status" value="1"/>
</dbReference>
<evidence type="ECO:0000256" key="7">
    <source>
        <dbReference type="ARBA" id="ARBA00022679"/>
    </source>
</evidence>
<comment type="pathway">
    <text evidence="3 11">Carbohydrate degradation; pentose phosphate pathway; D-glyceraldehyde 3-phosphate and beta-D-fructose 6-phosphate from D-ribose 5-phosphate and D-xylulose 5-phosphate (non-oxidative stage): step 2/3.</text>
</comment>
<protein>
    <recommendedName>
        <fullName evidence="5 11">Transaldolase</fullName>
        <ecNumber evidence="5 11">2.2.1.2</ecNumber>
    </recommendedName>
</protein>
<dbReference type="PROSITE" id="PS00958">
    <property type="entry name" value="TRANSALDOLASE_2"/>
    <property type="match status" value="1"/>
</dbReference>
<dbReference type="PANTHER" id="PTHR10683">
    <property type="entry name" value="TRANSALDOLASE"/>
    <property type="match status" value="1"/>
</dbReference>